<dbReference type="RefSeq" id="WP_307904983.1">
    <property type="nucleotide sequence ID" value="NZ_AP027059.1"/>
</dbReference>
<dbReference type="Gene3D" id="3.40.1550.10">
    <property type="entry name" value="CheC-like"/>
    <property type="match status" value="1"/>
</dbReference>
<proteinExistence type="predicted"/>
<dbReference type="Proteomes" id="UP001321582">
    <property type="component" value="Chromosome"/>
</dbReference>
<evidence type="ECO:0000259" key="2">
    <source>
        <dbReference type="Pfam" id="PF13690"/>
    </source>
</evidence>
<dbReference type="PANTHER" id="PTHR39452">
    <property type="entry name" value="CHEY-P PHOSPHATASE CHEX"/>
    <property type="match status" value="1"/>
</dbReference>
<name>A0AAU9DF96_9FUSO</name>
<dbReference type="SUPFAM" id="SSF103039">
    <property type="entry name" value="CheC-like"/>
    <property type="match status" value="1"/>
</dbReference>
<dbReference type="CDD" id="cd17906">
    <property type="entry name" value="CheX"/>
    <property type="match status" value="1"/>
</dbReference>
<dbReference type="EMBL" id="AP027059">
    <property type="protein sequence ID" value="BDU50047.1"/>
    <property type="molecule type" value="Genomic_DNA"/>
</dbReference>
<dbReference type="KEGG" id="haby:HLVA_06160"/>
<dbReference type="Pfam" id="PF13690">
    <property type="entry name" value="CheX"/>
    <property type="match status" value="1"/>
</dbReference>
<evidence type="ECO:0000313" key="4">
    <source>
        <dbReference type="Proteomes" id="UP001321582"/>
    </source>
</evidence>
<sequence>MNYEKIAVDTISDISEKIIGVKGEASYVCEEISPISVENTTIIIGIAGQIKGQLIFGFTEETVRAIASKMIGQKVEMIDELAMSAIAEFANVLSGNVTINLVESGSKRLGVSPPSIVTGKHMKISTKIKPIHKFKIEYSGIGDITLNIALKEKTNK</sequence>
<evidence type="ECO:0000313" key="3">
    <source>
        <dbReference type="EMBL" id="BDU50047.1"/>
    </source>
</evidence>
<reference evidence="3 4" key="1">
    <citation type="submission" date="2022-11" db="EMBL/GenBank/DDBJ databases">
        <title>Haliovirga abyssi gen. nov., sp. nov., a mesophilic fermentative bacterium isolated from the Iheya North hydrothermal field and the proposal of Haliovirgaceae fam. nov.</title>
        <authorList>
            <person name="Miyazaki U."/>
            <person name="Tame A."/>
            <person name="Miyazaki J."/>
            <person name="Takai K."/>
            <person name="Sawayama S."/>
            <person name="Kitajima M."/>
            <person name="Okamoto A."/>
            <person name="Nakagawa S."/>
        </authorList>
    </citation>
    <scope>NUCLEOTIDE SEQUENCE [LARGE SCALE GENOMIC DNA]</scope>
    <source>
        <strain evidence="3 4">IC12</strain>
    </source>
</reference>
<dbReference type="InterPro" id="IPR028051">
    <property type="entry name" value="CheX-like_dom"/>
</dbReference>
<accession>A0AAU9DF96</accession>
<keyword evidence="4" id="KW-1185">Reference proteome</keyword>
<dbReference type="AlphaFoldDB" id="A0AAU9DF96"/>
<gene>
    <name evidence="3" type="ORF">HLVA_06160</name>
</gene>
<keyword evidence="1" id="KW-0145">Chemotaxis</keyword>
<protein>
    <recommendedName>
        <fullName evidence="2">Chemotaxis phosphatase CheX-like domain-containing protein</fullName>
    </recommendedName>
</protein>
<dbReference type="PANTHER" id="PTHR39452:SF1">
    <property type="entry name" value="CHEY-P PHOSPHATASE CHEX"/>
    <property type="match status" value="1"/>
</dbReference>
<dbReference type="InterPro" id="IPR038756">
    <property type="entry name" value="CheX-like"/>
</dbReference>
<dbReference type="InterPro" id="IPR028976">
    <property type="entry name" value="CheC-like_sf"/>
</dbReference>
<organism evidence="3 4">
    <name type="scientific">Haliovirga abyssi</name>
    <dbReference type="NCBI Taxonomy" id="2996794"/>
    <lineage>
        <taxon>Bacteria</taxon>
        <taxon>Fusobacteriati</taxon>
        <taxon>Fusobacteriota</taxon>
        <taxon>Fusobacteriia</taxon>
        <taxon>Fusobacteriales</taxon>
        <taxon>Haliovirgaceae</taxon>
        <taxon>Haliovirga</taxon>
    </lineage>
</organism>
<evidence type="ECO:0000256" key="1">
    <source>
        <dbReference type="ARBA" id="ARBA00022500"/>
    </source>
</evidence>
<feature type="domain" description="Chemotaxis phosphatase CheX-like" evidence="2">
    <location>
        <begin position="41"/>
        <end position="126"/>
    </location>
</feature>
<dbReference type="GO" id="GO:0006935">
    <property type="term" value="P:chemotaxis"/>
    <property type="evidence" value="ECO:0007669"/>
    <property type="project" value="UniProtKB-KW"/>
</dbReference>